<protein>
    <recommendedName>
        <fullName evidence="2">non-specific serine/threonine protein kinase</fullName>
        <ecNumber evidence="2">2.7.11.1</ecNumber>
    </recommendedName>
</protein>
<dbReference type="FunFam" id="3.80.10.10:FF:000383">
    <property type="entry name" value="Leucine-rich repeat receptor protein kinase EMS1"/>
    <property type="match status" value="1"/>
</dbReference>
<evidence type="ECO:0000256" key="13">
    <source>
        <dbReference type="ARBA" id="ARBA00022989"/>
    </source>
</evidence>
<feature type="domain" description="Leucine-rich repeat-containing N-terminal plant-type" evidence="18">
    <location>
        <begin position="1"/>
        <end position="25"/>
    </location>
</feature>
<keyword evidence="3" id="KW-1003">Cell membrane</keyword>
<evidence type="ECO:0000256" key="12">
    <source>
        <dbReference type="ARBA" id="ARBA00022840"/>
    </source>
</evidence>
<keyword evidence="8" id="KW-0732">Signal</keyword>
<dbReference type="InterPro" id="IPR032675">
    <property type="entry name" value="LRR_dom_sf"/>
</dbReference>
<organism evidence="19 20">
    <name type="scientific">Erythroxylum novogranatense</name>
    <dbReference type="NCBI Taxonomy" id="1862640"/>
    <lineage>
        <taxon>Eukaryota</taxon>
        <taxon>Viridiplantae</taxon>
        <taxon>Streptophyta</taxon>
        <taxon>Embryophyta</taxon>
        <taxon>Tracheophyta</taxon>
        <taxon>Spermatophyta</taxon>
        <taxon>Magnoliopsida</taxon>
        <taxon>eudicotyledons</taxon>
        <taxon>Gunneridae</taxon>
        <taxon>Pentapetalae</taxon>
        <taxon>rosids</taxon>
        <taxon>fabids</taxon>
        <taxon>Malpighiales</taxon>
        <taxon>Erythroxylaceae</taxon>
        <taxon>Erythroxylum</taxon>
    </lineage>
</organism>
<dbReference type="Pfam" id="PF00560">
    <property type="entry name" value="LRR_1"/>
    <property type="match status" value="5"/>
</dbReference>
<dbReference type="PANTHER" id="PTHR27008:SF596">
    <property type="entry name" value="OS02G0215500 PROTEIN"/>
    <property type="match status" value="1"/>
</dbReference>
<dbReference type="Pfam" id="PF08263">
    <property type="entry name" value="LRRNT_2"/>
    <property type="match status" value="1"/>
</dbReference>
<reference evidence="19 20" key="1">
    <citation type="submission" date="2021-09" db="EMBL/GenBank/DDBJ databases">
        <title>Genomic insights and catalytic innovation underlie evolution of tropane alkaloids biosynthesis.</title>
        <authorList>
            <person name="Wang Y.-J."/>
            <person name="Tian T."/>
            <person name="Huang J.-P."/>
            <person name="Huang S.-X."/>
        </authorList>
    </citation>
    <scope>NUCLEOTIDE SEQUENCE [LARGE SCALE GENOMIC DNA]</scope>
    <source>
        <strain evidence="19">KIB-2018</strain>
        <tissue evidence="19">Leaf</tissue>
    </source>
</reference>
<evidence type="ECO:0000256" key="1">
    <source>
        <dbReference type="ARBA" id="ARBA00004162"/>
    </source>
</evidence>
<evidence type="ECO:0000256" key="14">
    <source>
        <dbReference type="ARBA" id="ARBA00023136"/>
    </source>
</evidence>
<dbReference type="InterPro" id="IPR011009">
    <property type="entry name" value="Kinase-like_dom_sf"/>
</dbReference>
<keyword evidence="12 16" id="KW-0067">ATP-binding</keyword>
<dbReference type="GO" id="GO:0004674">
    <property type="term" value="F:protein serine/threonine kinase activity"/>
    <property type="evidence" value="ECO:0007669"/>
    <property type="project" value="UniProtKB-KW"/>
</dbReference>
<evidence type="ECO:0000259" key="18">
    <source>
        <dbReference type="Pfam" id="PF08263"/>
    </source>
</evidence>
<evidence type="ECO:0000256" key="6">
    <source>
        <dbReference type="ARBA" id="ARBA00022679"/>
    </source>
</evidence>
<evidence type="ECO:0000313" key="19">
    <source>
        <dbReference type="EMBL" id="KAJ8759136.1"/>
    </source>
</evidence>
<dbReference type="InterPro" id="IPR001611">
    <property type="entry name" value="Leu-rich_rpt"/>
</dbReference>
<evidence type="ECO:0000256" key="9">
    <source>
        <dbReference type="ARBA" id="ARBA00022737"/>
    </source>
</evidence>
<evidence type="ECO:0000256" key="15">
    <source>
        <dbReference type="ARBA" id="ARBA00023180"/>
    </source>
</evidence>
<keyword evidence="5" id="KW-0433">Leucine-rich repeat</keyword>
<dbReference type="EC" id="2.7.11.1" evidence="2"/>
<feature type="transmembrane region" description="Helical" evidence="17">
    <location>
        <begin position="591"/>
        <end position="614"/>
    </location>
</feature>
<evidence type="ECO:0000256" key="3">
    <source>
        <dbReference type="ARBA" id="ARBA00022475"/>
    </source>
</evidence>
<evidence type="ECO:0000256" key="7">
    <source>
        <dbReference type="ARBA" id="ARBA00022692"/>
    </source>
</evidence>
<feature type="binding site" evidence="16">
    <location>
        <position position="677"/>
    </location>
    <ligand>
        <name>ATP</name>
        <dbReference type="ChEBI" id="CHEBI:30616"/>
    </ligand>
</feature>
<dbReference type="Gene3D" id="3.80.10.10">
    <property type="entry name" value="Ribonuclease Inhibitor"/>
    <property type="match status" value="4"/>
</dbReference>
<keyword evidence="11" id="KW-0418">Kinase</keyword>
<dbReference type="AlphaFoldDB" id="A0AAV8SYB4"/>
<proteinExistence type="predicted"/>
<dbReference type="Gene3D" id="3.30.200.20">
    <property type="entry name" value="Phosphorylase Kinase, domain 1"/>
    <property type="match status" value="1"/>
</dbReference>
<evidence type="ECO:0000256" key="2">
    <source>
        <dbReference type="ARBA" id="ARBA00012513"/>
    </source>
</evidence>
<dbReference type="SUPFAM" id="SSF52058">
    <property type="entry name" value="L domain-like"/>
    <property type="match status" value="2"/>
</dbReference>
<dbReference type="SUPFAM" id="SSF56112">
    <property type="entry name" value="Protein kinase-like (PK-like)"/>
    <property type="match status" value="1"/>
</dbReference>
<keyword evidence="4" id="KW-0723">Serine/threonine-protein kinase</keyword>
<comment type="caution">
    <text evidence="19">The sequence shown here is derived from an EMBL/GenBank/DDBJ whole genome shotgun (WGS) entry which is preliminary data.</text>
</comment>
<keyword evidence="20" id="KW-1185">Reference proteome</keyword>
<dbReference type="Proteomes" id="UP001159364">
    <property type="component" value="Linkage Group LG07"/>
</dbReference>
<evidence type="ECO:0000256" key="5">
    <source>
        <dbReference type="ARBA" id="ARBA00022614"/>
    </source>
</evidence>
<gene>
    <name evidence="19" type="ORF">K2173_004143</name>
</gene>
<keyword evidence="10 16" id="KW-0547">Nucleotide-binding</keyword>
<evidence type="ECO:0000313" key="20">
    <source>
        <dbReference type="Proteomes" id="UP001159364"/>
    </source>
</evidence>
<dbReference type="FunFam" id="3.80.10.10:FF:000288">
    <property type="entry name" value="LRR receptor-like serine/threonine-protein kinase EFR"/>
    <property type="match status" value="1"/>
</dbReference>
<evidence type="ECO:0000256" key="10">
    <source>
        <dbReference type="ARBA" id="ARBA00022741"/>
    </source>
</evidence>
<dbReference type="InterPro" id="IPR051809">
    <property type="entry name" value="Plant_receptor-like_S/T_kinase"/>
</dbReference>
<keyword evidence="13 17" id="KW-1133">Transmembrane helix</keyword>
<dbReference type="PROSITE" id="PS00107">
    <property type="entry name" value="PROTEIN_KINASE_ATP"/>
    <property type="match status" value="1"/>
</dbReference>
<dbReference type="PANTHER" id="PTHR27008">
    <property type="entry name" value="OS04G0122200 PROTEIN"/>
    <property type="match status" value="1"/>
</dbReference>
<dbReference type="InterPro" id="IPR017441">
    <property type="entry name" value="Protein_kinase_ATP_BS"/>
</dbReference>
<dbReference type="Pfam" id="PF13855">
    <property type="entry name" value="LRR_8"/>
    <property type="match status" value="1"/>
</dbReference>
<accession>A0AAV8SYB4</accession>
<evidence type="ECO:0000256" key="17">
    <source>
        <dbReference type="SAM" id="Phobius"/>
    </source>
</evidence>
<keyword evidence="7 17" id="KW-0812">Transmembrane</keyword>
<evidence type="ECO:0000256" key="8">
    <source>
        <dbReference type="ARBA" id="ARBA00022729"/>
    </source>
</evidence>
<evidence type="ECO:0000256" key="11">
    <source>
        <dbReference type="ARBA" id="ARBA00022777"/>
    </source>
</evidence>
<dbReference type="GO" id="GO:0005886">
    <property type="term" value="C:plasma membrane"/>
    <property type="evidence" value="ECO:0007669"/>
    <property type="project" value="UniProtKB-SubCell"/>
</dbReference>
<evidence type="ECO:0000256" key="4">
    <source>
        <dbReference type="ARBA" id="ARBA00022527"/>
    </source>
</evidence>
<dbReference type="GO" id="GO:0005524">
    <property type="term" value="F:ATP binding"/>
    <property type="evidence" value="ECO:0007669"/>
    <property type="project" value="UniProtKB-UniRule"/>
</dbReference>
<keyword evidence="9" id="KW-0677">Repeat</keyword>
<dbReference type="InterPro" id="IPR003591">
    <property type="entry name" value="Leu-rich_rpt_typical-subtyp"/>
</dbReference>
<dbReference type="SMART" id="SM00369">
    <property type="entry name" value="LRR_TYP"/>
    <property type="match status" value="6"/>
</dbReference>
<keyword evidence="15" id="KW-0325">Glycoprotein</keyword>
<comment type="subcellular location">
    <subcellularLocation>
        <location evidence="1">Cell membrane</location>
        <topology evidence="1">Single-pass membrane protein</topology>
    </subcellularLocation>
</comment>
<keyword evidence="14 17" id="KW-0472">Membrane</keyword>
<name>A0AAV8SYB4_9ROSI</name>
<dbReference type="InterPro" id="IPR013210">
    <property type="entry name" value="LRR_N_plant-typ"/>
</dbReference>
<sequence>MNDPLGKLSTWNESSHFCKWSGVICGVRHQRVVELDLHDAQLDGSLSPYAGNLSFLRIINLRNNSLSHTIPPELGRLFRLRELDFSYNTLTGEIQLTFLAALIYENLMSATTILMLLGFTKNNLVGQIPSSFGNLSSLSMIYGGRNNLIGSIPDTLKNLNKLEQLAFGENNLTGTVPPFIYNVSSLTILSLPVNRIHGTLPLDLGFTLPNLEILRFEINQLSGPVPPSVSNASNLVSLRIFSNKFTGKVPSLSRLTKLQKLEIDDNMLGTGEDNDLNFLYTLANKTNLQYVVISDNNLGGELPELLSNFSTKLRKIGFGRNQIRGTIPTEIGNLVNLVALGLETNQLTGNIPSSIVKLQSLGAFYLNGNKLSGTIPSSVGNMSSLETVNLRLNHLQGSIPSSLGNCKHLLSVALSQNNLTGRIPKEMFSISSLALYLVLAENELTGSRPLEVGQLVNLAVLDVSNNKLSGEIPGTLGNCEVLENLYLEENFFQGTIPSSLSSLRSISYLDLSYNNLSGQIPNYLSDLKLEYLDLSYNELEGEVPVQGVFKNASATSIMGNKQLCGGIPEFNLTRCSATNTTKSKFSSKFKLIAAITSGILGAIILTCVLLFCYLRKKKGTSGPISQSSFIVPFLQVTYEDLLKATNRFSSETLIGTGSFGSVYRGVLEPDGVVVAVKAPKPCQNINCMFEY</sequence>
<dbReference type="EMBL" id="JAIWQS010000007">
    <property type="protein sequence ID" value="KAJ8759136.1"/>
    <property type="molecule type" value="Genomic_DNA"/>
</dbReference>
<keyword evidence="6" id="KW-0808">Transferase</keyword>
<evidence type="ECO:0000256" key="16">
    <source>
        <dbReference type="PROSITE-ProRule" id="PRU10141"/>
    </source>
</evidence>